<dbReference type="Gene3D" id="3.90.1030.20">
    <property type="entry name" value="DNA polymerase delta, p66 (Cdc27) subunit, wHTH domain"/>
    <property type="match status" value="1"/>
</dbReference>
<keyword evidence="3" id="KW-0235">DNA replication</keyword>
<dbReference type="GO" id="GO:0006271">
    <property type="term" value="P:DNA strand elongation involved in DNA replication"/>
    <property type="evidence" value="ECO:0007669"/>
    <property type="project" value="TreeGrafter"/>
</dbReference>
<evidence type="ECO:0000313" key="6">
    <source>
        <dbReference type="EMBL" id="CAI5452686.1"/>
    </source>
</evidence>
<dbReference type="InterPro" id="IPR041913">
    <property type="entry name" value="POLD3_sf"/>
</dbReference>
<dbReference type="GO" id="GO:0043625">
    <property type="term" value="C:delta DNA polymerase complex"/>
    <property type="evidence" value="ECO:0007669"/>
    <property type="project" value="InterPro"/>
</dbReference>
<evidence type="ECO:0000256" key="5">
    <source>
        <dbReference type="SAM" id="MobiDB-lite"/>
    </source>
</evidence>
<keyword evidence="7" id="KW-1185">Reference proteome</keyword>
<feature type="region of interest" description="Disordered" evidence="5">
    <location>
        <begin position="138"/>
        <end position="300"/>
    </location>
</feature>
<name>A0A9P1IXU2_9PELO</name>
<dbReference type="InterPro" id="IPR019038">
    <property type="entry name" value="POLD3"/>
</dbReference>
<dbReference type="GO" id="GO:0006297">
    <property type="term" value="P:nucleotide-excision repair, DNA gap filling"/>
    <property type="evidence" value="ECO:0007669"/>
    <property type="project" value="TreeGrafter"/>
</dbReference>
<evidence type="ECO:0000256" key="1">
    <source>
        <dbReference type="ARBA" id="ARBA00004123"/>
    </source>
</evidence>
<dbReference type="PANTHER" id="PTHR17598">
    <property type="entry name" value="DNA POLYMERASE DELTA SUBUNIT 3"/>
    <property type="match status" value="1"/>
</dbReference>
<protein>
    <recommendedName>
        <fullName evidence="2">DNA polymerase delta subunit 3</fullName>
    </recommendedName>
</protein>
<keyword evidence="4" id="KW-0539">Nucleus</keyword>
<feature type="compositionally biased region" description="Basic and acidic residues" evidence="5">
    <location>
        <begin position="168"/>
        <end position="191"/>
    </location>
</feature>
<organism evidence="6 7">
    <name type="scientific">Caenorhabditis angaria</name>
    <dbReference type="NCBI Taxonomy" id="860376"/>
    <lineage>
        <taxon>Eukaryota</taxon>
        <taxon>Metazoa</taxon>
        <taxon>Ecdysozoa</taxon>
        <taxon>Nematoda</taxon>
        <taxon>Chromadorea</taxon>
        <taxon>Rhabditida</taxon>
        <taxon>Rhabditina</taxon>
        <taxon>Rhabditomorpha</taxon>
        <taxon>Rhabditoidea</taxon>
        <taxon>Rhabditidae</taxon>
        <taxon>Peloderinae</taxon>
        <taxon>Caenorhabditis</taxon>
    </lineage>
</organism>
<dbReference type="GO" id="GO:1904161">
    <property type="term" value="P:DNA synthesis involved in UV-damage excision repair"/>
    <property type="evidence" value="ECO:0007669"/>
    <property type="project" value="TreeGrafter"/>
</dbReference>
<feature type="compositionally biased region" description="Basic and acidic residues" evidence="5">
    <location>
        <begin position="214"/>
        <end position="272"/>
    </location>
</feature>
<accession>A0A9P1IXU2</accession>
<sequence length="300" mass="34299">MTSLQDVCDPLTASKYAKEENVSIEKSRELLEEYLQKNESNGQLWALYEICGVIDSSDVPFISNPSCEIRKNLIVPQKELEIAKAKFKNVISTKIYSIQRTNPKETRIYGRQWDNNDDLANVKVPTVITKKVSKPEVVKEEVKEKTPEPKSKPVEKKSNGLMSMFTKKPKEETIEKKKTTPVKKVEEKVVEKSPSPVFKKKRVRVEIDEDDDIFDKADTEPKLPTPKKEKSPEKEKEEKKPKRKRALNEENVSKEVNKTIECSPEKSPEKPKPKISAPPPGQQKTTGKKNASIMSFFKKV</sequence>
<feature type="compositionally biased region" description="Polar residues" evidence="5">
    <location>
        <begin position="282"/>
        <end position="293"/>
    </location>
</feature>
<evidence type="ECO:0000256" key="4">
    <source>
        <dbReference type="ARBA" id="ARBA00023242"/>
    </source>
</evidence>
<feature type="compositionally biased region" description="Basic and acidic residues" evidence="5">
    <location>
        <begin position="138"/>
        <end position="158"/>
    </location>
</feature>
<comment type="caution">
    <text evidence="6">The sequence shown here is derived from an EMBL/GenBank/DDBJ whole genome shotgun (WGS) entry which is preliminary data.</text>
</comment>
<dbReference type="EMBL" id="CANHGI010000005">
    <property type="protein sequence ID" value="CAI5452686.1"/>
    <property type="molecule type" value="Genomic_DNA"/>
</dbReference>
<dbReference type="AlphaFoldDB" id="A0A9P1IXU2"/>
<dbReference type="PANTHER" id="PTHR17598:SF13">
    <property type="entry name" value="DNA POLYMERASE DELTA SUBUNIT 3"/>
    <property type="match status" value="1"/>
</dbReference>
<proteinExistence type="predicted"/>
<dbReference type="Proteomes" id="UP001152747">
    <property type="component" value="Unassembled WGS sequence"/>
</dbReference>
<reference evidence="6" key="1">
    <citation type="submission" date="2022-11" db="EMBL/GenBank/DDBJ databases">
        <authorList>
            <person name="Kikuchi T."/>
        </authorList>
    </citation>
    <scope>NUCLEOTIDE SEQUENCE</scope>
    <source>
        <strain evidence="6">PS1010</strain>
    </source>
</reference>
<evidence type="ECO:0000256" key="3">
    <source>
        <dbReference type="ARBA" id="ARBA00022705"/>
    </source>
</evidence>
<dbReference type="OrthoDB" id="514823at2759"/>
<comment type="subcellular location">
    <subcellularLocation>
        <location evidence="1">Nucleus</location>
    </subcellularLocation>
</comment>
<dbReference type="GO" id="GO:0003887">
    <property type="term" value="F:DNA-directed DNA polymerase activity"/>
    <property type="evidence" value="ECO:0007669"/>
    <property type="project" value="TreeGrafter"/>
</dbReference>
<evidence type="ECO:0000313" key="7">
    <source>
        <dbReference type="Proteomes" id="UP001152747"/>
    </source>
</evidence>
<evidence type="ECO:0000256" key="2">
    <source>
        <dbReference type="ARBA" id="ARBA00017589"/>
    </source>
</evidence>
<gene>
    <name evidence="6" type="ORF">CAMP_LOCUS15323</name>
</gene>